<name>A0A7W9J262_9ACTN</name>
<keyword evidence="4" id="KW-0132">Cell division</keyword>
<evidence type="ECO:0000256" key="1">
    <source>
        <dbReference type="SAM" id="MobiDB-lite"/>
    </source>
</evidence>
<protein>
    <submittedName>
        <fullName evidence="4">Cell division protein FtsN</fullName>
    </submittedName>
</protein>
<keyword evidence="2" id="KW-1133">Transmembrane helix</keyword>
<dbReference type="InterPro" id="IPR045597">
    <property type="entry name" value="DUF6458"/>
</dbReference>
<reference evidence="4 5" key="1">
    <citation type="submission" date="2020-08" db="EMBL/GenBank/DDBJ databases">
        <title>Sequencing the genomes of 1000 actinobacteria strains.</title>
        <authorList>
            <person name="Klenk H.-P."/>
        </authorList>
    </citation>
    <scope>NUCLEOTIDE SEQUENCE [LARGE SCALE GENOMIC DNA]</scope>
    <source>
        <strain evidence="4 5">DSM 28967</strain>
    </source>
</reference>
<dbReference type="RefSeq" id="WP_184794074.1">
    <property type="nucleotide sequence ID" value="NZ_JACHMY010000001.1"/>
</dbReference>
<evidence type="ECO:0000313" key="4">
    <source>
        <dbReference type="EMBL" id="MBB5834296.1"/>
    </source>
</evidence>
<keyword evidence="5" id="KW-1185">Reference proteome</keyword>
<sequence length="175" mass="18896">MSIGVGIFLIAVGAILAFGIRDNDAGAVNLTVVGVVIMLAGAAGIWLSYKITNDRRRVPTDAIDPAVEEQYRTVEASHEHDEHHTRIEHRPEGAPKSAKSAKPAKSAKARPQPITPQPVESDVGEHFDPVQAVDKPRTPEQPTQAPVEEPPTGDRTVELDPTASGLPEQPRRRTN</sequence>
<gene>
    <name evidence="4" type="ORF">HDA39_001030</name>
</gene>
<organism evidence="4 5">
    <name type="scientific">Kribbella italica</name>
    <dbReference type="NCBI Taxonomy" id="1540520"/>
    <lineage>
        <taxon>Bacteria</taxon>
        <taxon>Bacillati</taxon>
        <taxon>Actinomycetota</taxon>
        <taxon>Actinomycetes</taxon>
        <taxon>Propionibacteriales</taxon>
        <taxon>Kribbellaceae</taxon>
        <taxon>Kribbella</taxon>
    </lineage>
</organism>
<evidence type="ECO:0000256" key="2">
    <source>
        <dbReference type="SAM" id="Phobius"/>
    </source>
</evidence>
<comment type="caution">
    <text evidence="4">The sequence shown here is derived from an EMBL/GenBank/DDBJ whole genome shotgun (WGS) entry which is preliminary data.</text>
</comment>
<feature type="domain" description="DUF6458" evidence="3">
    <location>
        <begin position="1"/>
        <end position="60"/>
    </location>
</feature>
<dbReference type="Pfam" id="PF20059">
    <property type="entry name" value="DUF6458"/>
    <property type="match status" value="1"/>
</dbReference>
<feature type="compositionally biased region" description="Low complexity" evidence="1">
    <location>
        <begin position="94"/>
        <end position="106"/>
    </location>
</feature>
<feature type="region of interest" description="Disordered" evidence="1">
    <location>
        <begin position="74"/>
        <end position="175"/>
    </location>
</feature>
<feature type="compositionally biased region" description="Basic and acidic residues" evidence="1">
    <location>
        <begin position="123"/>
        <end position="138"/>
    </location>
</feature>
<dbReference type="Proteomes" id="UP000549971">
    <property type="component" value="Unassembled WGS sequence"/>
</dbReference>
<dbReference type="AlphaFoldDB" id="A0A7W9J262"/>
<accession>A0A7W9J262</accession>
<keyword evidence="4" id="KW-0131">Cell cycle</keyword>
<dbReference type="GO" id="GO:0051301">
    <property type="term" value="P:cell division"/>
    <property type="evidence" value="ECO:0007669"/>
    <property type="project" value="UniProtKB-KW"/>
</dbReference>
<evidence type="ECO:0000313" key="5">
    <source>
        <dbReference type="Proteomes" id="UP000549971"/>
    </source>
</evidence>
<feature type="compositionally biased region" description="Basic and acidic residues" evidence="1">
    <location>
        <begin position="74"/>
        <end position="93"/>
    </location>
</feature>
<keyword evidence="2" id="KW-0812">Transmembrane</keyword>
<keyword evidence="2" id="KW-0472">Membrane</keyword>
<evidence type="ECO:0000259" key="3">
    <source>
        <dbReference type="Pfam" id="PF20059"/>
    </source>
</evidence>
<feature type="transmembrane region" description="Helical" evidence="2">
    <location>
        <begin position="27"/>
        <end position="47"/>
    </location>
</feature>
<dbReference type="EMBL" id="JACHMY010000001">
    <property type="protein sequence ID" value="MBB5834296.1"/>
    <property type="molecule type" value="Genomic_DNA"/>
</dbReference>
<proteinExistence type="predicted"/>